<sequence>MNTSVEILSTITPSLRWLPELKGFTRDFLRAKSQDPNGPSYEDLTQGVDSVLHEAQRILGRCLPPSESEGRETGLVVGYVQSGKTMSFETVIALARDNGYGLVIVLAGTKNNLRNQSEHRLRKDLGIEDGGDDWSHISNPTKASLNKIETRIGAWVKKSGKKSLLITVLKHGGHLERLADVLSKVKLSDVPALIIDDESDQASLNTKAAKNRKLHVFDDERSATYEKILNLRAVLPHHSYLQYTATPQANLLIAQADLLNASFAEVITPGDAYVGGKSFFLDNRNLIFQIPPEEVPGKDNILNGPPKSLLKSLRFFLLAAAHHSLTREKGMSGKDRNRSMMVHPALKTSSHKEYKAWVDKAKAGITSFVEGQYPKNPAAVIKFFADEYESLLSSEPDLKSLPDLIAALIDDVFDELLVVEVNGTPDAEKNISWKETKYWILVGGAKLDRGYTVEGLCVTYMPRPLGGLPAADTLQQRARFFGYKKRYLGLCRVFVQPSVQLAFTEYVEHEEFVRSALVKHRGKPLTEWRRDFVLTDLLRPTRPNIVGLGSRRVPANGWLVPNVLQRDEAARQSNRELLLEVVESWRLRFGPVKNASELSKFSTLNGRSPHDVFDGVPLRVVLDEFLLKIIVRDPRDAEEHSAMILCLSILLSRNEGLMADVYLMNKLNVGYRTRYPGRGLPASHGDAPINQYFSQSEGSFNDRDYCSGERVTLQLRRFNLGVTARDRKSADVSDVTWFALNIPGRMKKMLLVEERVM</sequence>
<dbReference type="SUPFAM" id="SSF52540">
    <property type="entry name" value="P-loop containing nucleoside triphosphate hydrolases"/>
    <property type="match status" value="1"/>
</dbReference>
<evidence type="ECO:0000313" key="3">
    <source>
        <dbReference type="Proteomes" id="UP000186736"/>
    </source>
</evidence>
<evidence type="ECO:0000259" key="1">
    <source>
        <dbReference type="Pfam" id="PF10593"/>
    </source>
</evidence>
<proteinExistence type="predicted"/>
<accession>A0A1Q9R4D2</accession>
<name>A0A1Q9R4D2_PSEPU</name>
<organism evidence="2 3">
    <name type="scientific">Pseudomonas putida</name>
    <name type="common">Arthrobacter siderocapsulatus</name>
    <dbReference type="NCBI Taxonomy" id="303"/>
    <lineage>
        <taxon>Bacteria</taxon>
        <taxon>Pseudomonadati</taxon>
        <taxon>Pseudomonadota</taxon>
        <taxon>Gammaproteobacteria</taxon>
        <taxon>Pseudomonadales</taxon>
        <taxon>Pseudomonadaceae</taxon>
        <taxon>Pseudomonas</taxon>
    </lineage>
</organism>
<dbReference type="EMBL" id="MKZO01000025">
    <property type="protein sequence ID" value="OLS62269.1"/>
    <property type="molecule type" value="Genomic_DNA"/>
</dbReference>
<evidence type="ECO:0000313" key="2">
    <source>
        <dbReference type="EMBL" id="OLS62269.1"/>
    </source>
</evidence>
<gene>
    <name evidence="2" type="ORF">PSEMO_31800</name>
</gene>
<dbReference type="Pfam" id="PF10593">
    <property type="entry name" value="Z1"/>
    <property type="match status" value="1"/>
</dbReference>
<reference evidence="2 3" key="1">
    <citation type="submission" date="2016-10" db="EMBL/GenBank/DDBJ databases">
        <title>Genome Sequence of Pseudomonas putida GM4FR.</title>
        <authorList>
            <person name="Poehlein A."/>
            <person name="Wemheuer F."/>
            <person name="Hollensteiner J."/>
            <person name="Wemheuer B."/>
        </authorList>
    </citation>
    <scope>NUCLEOTIDE SEQUENCE [LARGE SCALE GENOMIC DNA]</scope>
    <source>
        <strain evidence="2 3">GM4FR</strain>
    </source>
</reference>
<dbReference type="REBASE" id="195084">
    <property type="entry name" value="PpuGM4FRORF31780P"/>
</dbReference>
<protein>
    <recommendedName>
        <fullName evidence="1">Putative endonuclease Z1 domain-containing protein</fullName>
    </recommendedName>
</protein>
<dbReference type="OrthoDB" id="436461at2"/>
<dbReference type="AlphaFoldDB" id="A0A1Q9R4D2"/>
<dbReference type="RefSeq" id="WP_075803974.1">
    <property type="nucleotide sequence ID" value="NZ_MKZO01000025.1"/>
</dbReference>
<feature type="domain" description="Putative endonuclease Z1" evidence="1">
    <location>
        <begin position="308"/>
        <end position="521"/>
    </location>
</feature>
<dbReference type="InterPro" id="IPR027417">
    <property type="entry name" value="P-loop_NTPase"/>
</dbReference>
<dbReference type="InterPro" id="IPR018310">
    <property type="entry name" value="Put_endonuclease_Z1-dom"/>
</dbReference>
<dbReference type="Proteomes" id="UP000186736">
    <property type="component" value="Unassembled WGS sequence"/>
</dbReference>
<comment type="caution">
    <text evidence="2">The sequence shown here is derived from an EMBL/GenBank/DDBJ whole genome shotgun (WGS) entry which is preliminary data.</text>
</comment>